<evidence type="ECO:0000313" key="2">
    <source>
        <dbReference type="Proteomes" id="UP000295292"/>
    </source>
</evidence>
<reference evidence="1 2" key="1">
    <citation type="submission" date="2019-03" db="EMBL/GenBank/DDBJ databases">
        <title>Genomic Encyclopedia of Archaeal and Bacterial Type Strains, Phase II (KMG-II): from individual species to whole genera.</title>
        <authorList>
            <person name="Goeker M."/>
        </authorList>
    </citation>
    <scope>NUCLEOTIDE SEQUENCE [LARGE SCALE GENOMIC DNA]</scope>
    <source>
        <strain evidence="1 2">DSM 28353</strain>
    </source>
</reference>
<evidence type="ECO:0000313" key="1">
    <source>
        <dbReference type="EMBL" id="TDQ82801.1"/>
    </source>
</evidence>
<protein>
    <recommendedName>
        <fullName evidence="3">Haloacid dehalogenase-like hydrolase</fullName>
    </recommendedName>
</protein>
<proteinExistence type="predicted"/>
<comment type="caution">
    <text evidence="1">The sequence shown here is derived from an EMBL/GenBank/DDBJ whole genome shotgun (WGS) entry which is preliminary data.</text>
</comment>
<dbReference type="EMBL" id="SNYV01000001">
    <property type="protein sequence ID" value="TDQ82801.1"/>
    <property type="molecule type" value="Genomic_DNA"/>
</dbReference>
<evidence type="ECO:0008006" key="3">
    <source>
        <dbReference type="Google" id="ProtNLM"/>
    </source>
</evidence>
<dbReference type="OrthoDB" id="791795at2"/>
<accession>A0A4R6WNM5</accession>
<sequence length="187" mass="21848">MKLDELSLDKSLYLFELDDVLFSKREYLLQVYYLFGSFYEFTEGTVKASEMAEFMKKVYDHHGEAAVFPATQTMYGIDSKYEDNFNRLIANAQIPLRLLVLEPVAKLLLRLVEGEKQIAVLTKGNPVEQLNKLRFIDWGEADKVKESLKVYFIDELEFKSFNPIDYIAEEYHLPKDQILIINELVDN</sequence>
<organism evidence="1 2">
    <name type="scientific">Sphingobacterium yanglingense</name>
    <dbReference type="NCBI Taxonomy" id="1437280"/>
    <lineage>
        <taxon>Bacteria</taxon>
        <taxon>Pseudomonadati</taxon>
        <taxon>Bacteroidota</taxon>
        <taxon>Sphingobacteriia</taxon>
        <taxon>Sphingobacteriales</taxon>
        <taxon>Sphingobacteriaceae</taxon>
        <taxon>Sphingobacterium</taxon>
    </lineage>
</organism>
<dbReference type="RefSeq" id="WP_133582455.1">
    <property type="nucleotide sequence ID" value="NZ_SNYV01000001.1"/>
</dbReference>
<gene>
    <name evidence="1" type="ORF">CLV99_0022</name>
</gene>
<keyword evidence="2" id="KW-1185">Reference proteome</keyword>
<dbReference type="Proteomes" id="UP000295292">
    <property type="component" value="Unassembled WGS sequence"/>
</dbReference>
<dbReference type="AlphaFoldDB" id="A0A4R6WNM5"/>
<name>A0A4R6WNM5_9SPHI</name>